<dbReference type="InterPro" id="IPR001075">
    <property type="entry name" value="NIF_FeS_clus_asmbl_NifU_C"/>
</dbReference>
<dbReference type="PANTHER" id="PTHR11178">
    <property type="entry name" value="IRON-SULFUR CLUSTER SCAFFOLD PROTEIN NFU-RELATED"/>
    <property type="match status" value="1"/>
</dbReference>
<evidence type="ECO:0000256" key="1">
    <source>
        <dbReference type="ARBA" id="ARBA00006420"/>
    </source>
</evidence>
<dbReference type="InterPro" id="IPR034904">
    <property type="entry name" value="FSCA_dom_sf"/>
</dbReference>
<proteinExistence type="inferred from homology"/>
<evidence type="ECO:0000313" key="3">
    <source>
        <dbReference type="EMBL" id="VAX37531.1"/>
    </source>
</evidence>
<dbReference type="GO" id="GO:0016226">
    <property type="term" value="P:iron-sulfur cluster assembly"/>
    <property type="evidence" value="ECO:0007669"/>
    <property type="project" value="InterPro"/>
</dbReference>
<dbReference type="AlphaFoldDB" id="A0A3B1DF95"/>
<dbReference type="PIRSF" id="PIRSF036773">
    <property type="entry name" value="HIRIP5"/>
    <property type="match status" value="1"/>
</dbReference>
<sequence>MNTQIMIQSTPNPNALKFVLNKPVKTEGNITYKGKDTADDNPLAKVLFETDEHIKEVYFFDNYITITQDGSADWDDLEQKIKTLILEKIDAHNPDFAITLPKTESQQANVKNPDIDQIDRILEQSIRPALQMDGGDVRVEGYENNTVTIAYQGACGSCPSATMGTLYAIENILKEQFNPDVNVVLADGAGM</sequence>
<comment type="similarity">
    <text evidence="1">Belongs to the NifU family.</text>
</comment>
<dbReference type="Pfam" id="PF01106">
    <property type="entry name" value="NifU"/>
    <property type="match status" value="1"/>
</dbReference>
<gene>
    <name evidence="3" type="ORF">MNBD_UNCLBAC01-443</name>
</gene>
<dbReference type="SUPFAM" id="SSF117916">
    <property type="entry name" value="Fe-S cluster assembly (FSCA) domain-like"/>
    <property type="match status" value="1"/>
</dbReference>
<protein>
    <recommendedName>
        <fullName evidence="2">Scaffold protein Nfu/NifU N-terminal domain-containing protein</fullName>
    </recommendedName>
</protein>
<dbReference type="Gene3D" id="3.30.1370.70">
    <property type="entry name" value="Scaffold protein Nfu/NifU, N-terminal domain"/>
    <property type="match status" value="1"/>
</dbReference>
<dbReference type="PANTHER" id="PTHR11178:SF1">
    <property type="entry name" value="NFU1 IRON-SULFUR CLUSTER SCAFFOLD HOMOLOG, MITOCHONDRIAL"/>
    <property type="match status" value="1"/>
</dbReference>
<dbReference type="SMART" id="SM00932">
    <property type="entry name" value="Nfu_N"/>
    <property type="match status" value="1"/>
</dbReference>
<reference evidence="3" key="1">
    <citation type="submission" date="2018-06" db="EMBL/GenBank/DDBJ databases">
        <authorList>
            <person name="Zhirakovskaya E."/>
        </authorList>
    </citation>
    <scope>NUCLEOTIDE SEQUENCE</scope>
</reference>
<dbReference type="InterPro" id="IPR035433">
    <property type="entry name" value="NFU1-like"/>
</dbReference>
<dbReference type="EMBL" id="UOGJ01000130">
    <property type="protein sequence ID" value="VAX37531.1"/>
    <property type="molecule type" value="Genomic_DNA"/>
</dbReference>
<dbReference type="InterPro" id="IPR036498">
    <property type="entry name" value="Nfu/NifU_N_sf"/>
</dbReference>
<name>A0A3B1DF95_9ZZZZ</name>
<organism evidence="3">
    <name type="scientific">hydrothermal vent metagenome</name>
    <dbReference type="NCBI Taxonomy" id="652676"/>
    <lineage>
        <taxon>unclassified sequences</taxon>
        <taxon>metagenomes</taxon>
        <taxon>ecological metagenomes</taxon>
    </lineage>
</organism>
<evidence type="ECO:0000259" key="2">
    <source>
        <dbReference type="SMART" id="SM00932"/>
    </source>
</evidence>
<dbReference type="GO" id="GO:0005506">
    <property type="term" value="F:iron ion binding"/>
    <property type="evidence" value="ECO:0007669"/>
    <property type="project" value="InterPro"/>
</dbReference>
<dbReference type="GO" id="GO:0051536">
    <property type="term" value="F:iron-sulfur cluster binding"/>
    <property type="evidence" value="ECO:0007669"/>
    <property type="project" value="InterPro"/>
</dbReference>
<dbReference type="SUPFAM" id="SSF110836">
    <property type="entry name" value="Hypothetical protein SAV1430"/>
    <property type="match status" value="1"/>
</dbReference>
<dbReference type="InterPro" id="IPR014824">
    <property type="entry name" value="Nfu/NifU_N"/>
</dbReference>
<feature type="domain" description="Scaffold protein Nfu/NifU N-terminal" evidence="2">
    <location>
        <begin position="5"/>
        <end position="92"/>
    </location>
</feature>
<dbReference type="Gene3D" id="3.30.300.130">
    <property type="entry name" value="Fe-S cluster assembly (FSCA)"/>
    <property type="match status" value="1"/>
</dbReference>
<accession>A0A3B1DF95</accession>
<dbReference type="Pfam" id="PF08712">
    <property type="entry name" value="Nfu_N"/>
    <property type="match status" value="1"/>
</dbReference>